<organism evidence="4 5">
    <name type="scientific">Oryzicola mucosus</name>
    <dbReference type="NCBI Taxonomy" id="2767425"/>
    <lineage>
        <taxon>Bacteria</taxon>
        <taxon>Pseudomonadati</taxon>
        <taxon>Pseudomonadota</taxon>
        <taxon>Alphaproteobacteria</taxon>
        <taxon>Hyphomicrobiales</taxon>
        <taxon>Phyllobacteriaceae</taxon>
        <taxon>Oryzicola</taxon>
    </lineage>
</organism>
<reference evidence="4" key="1">
    <citation type="submission" date="2020-09" db="EMBL/GenBank/DDBJ databases">
        <title>Genome seq and assembly of Tianweitania sp.</title>
        <authorList>
            <person name="Chhetri G."/>
        </authorList>
    </citation>
    <scope>NUCLEOTIDE SEQUENCE</scope>
    <source>
        <strain evidence="4">Rool2</strain>
    </source>
</reference>
<dbReference type="EMBL" id="JACVVX010000001">
    <property type="protein sequence ID" value="MBD0413663.1"/>
    <property type="molecule type" value="Genomic_DNA"/>
</dbReference>
<dbReference type="AlphaFoldDB" id="A0A8J6PTE8"/>
<evidence type="ECO:0000313" key="5">
    <source>
        <dbReference type="Proteomes" id="UP000643405"/>
    </source>
</evidence>
<dbReference type="Gene3D" id="1.10.10.60">
    <property type="entry name" value="Homeodomain-like"/>
    <property type="match status" value="1"/>
</dbReference>
<sequence length="139" mass="15184">MSEYFISRLNALPDTEAMLHSSSGSPSAEIIVHVSPAPETAFRASDAPTLAPLHRLSSAYSMLASRRGRSILQVAFDCGFADISTFNRAFRKGSMAQRLRTSNSVGAAADVARFLRVCRCRKPLDSLGDMLRCKTFIRA</sequence>
<keyword evidence="2" id="KW-0804">Transcription</keyword>
<dbReference type="Proteomes" id="UP000643405">
    <property type="component" value="Unassembled WGS sequence"/>
</dbReference>
<protein>
    <submittedName>
        <fullName evidence="4">AraC family transcriptional regulator</fullName>
    </submittedName>
</protein>
<dbReference type="InterPro" id="IPR018060">
    <property type="entry name" value="HTH_AraC"/>
</dbReference>
<dbReference type="InterPro" id="IPR009057">
    <property type="entry name" value="Homeodomain-like_sf"/>
</dbReference>
<accession>A0A8J6PTE8</accession>
<feature type="domain" description="HTH araC/xylS-type" evidence="3">
    <location>
        <begin position="55"/>
        <end position="92"/>
    </location>
</feature>
<comment type="caution">
    <text evidence="4">The sequence shown here is derived from an EMBL/GenBank/DDBJ whole genome shotgun (WGS) entry which is preliminary data.</text>
</comment>
<evidence type="ECO:0000259" key="3">
    <source>
        <dbReference type="PROSITE" id="PS01124"/>
    </source>
</evidence>
<dbReference type="GO" id="GO:0003700">
    <property type="term" value="F:DNA-binding transcription factor activity"/>
    <property type="evidence" value="ECO:0007669"/>
    <property type="project" value="InterPro"/>
</dbReference>
<dbReference type="PROSITE" id="PS01124">
    <property type="entry name" value="HTH_ARAC_FAMILY_2"/>
    <property type="match status" value="1"/>
</dbReference>
<name>A0A8J6PTE8_9HYPH</name>
<evidence type="ECO:0000313" key="4">
    <source>
        <dbReference type="EMBL" id="MBD0413663.1"/>
    </source>
</evidence>
<dbReference type="SUPFAM" id="SSF46689">
    <property type="entry name" value="Homeodomain-like"/>
    <property type="match status" value="1"/>
</dbReference>
<gene>
    <name evidence="4" type="ORF">ICI42_03250</name>
</gene>
<dbReference type="GO" id="GO:0043565">
    <property type="term" value="F:sequence-specific DNA binding"/>
    <property type="evidence" value="ECO:0007669"/>
    <property type="project" value="InterPro"/>
</dbReference>
<proteinExistence type="predicted"/>
<keyword evidence="5" id="KW-1185">Reference proteome</keyword>
<evidence type="ECO:0000256" key="2">
    <source>
        <dbReference type="ARBA" id="ARBA00023163"/>
    </source>
</evidence>
<evidence type="ECO:0000256" key="1">
    <source>
        <dbReference type="ARBA" id="ARBA00023015"/>
    </source>
</evidence>
<keyword evidence="1" id="KW-0805">Transcription regulation</keyword>